<keyword evidence="3" id="KW-1185">Reference proteome</keyword>
<feature type="transmembrane region" description="Helical" evidence="1">
    <location>
        <begin position="6"/>
        <end position="29"/>
    </location>
</feature>
<feature type="transmembrane region" description="Helical" evidence="1">
    <location>
        <begin position="66"/>
        <end position="87"/>
    </location>
</feature>
<reference evidence="2" key="1">
    <citation type="submission" date="2021-06" db="EMBL/GenBank/DDBJ databases">
        <authorList>
            <person name="Criscuolo A."/>
        </authorList>
    </citation>
    <scope>NUCLEOTIDE SEQUENCE</scope>
    <source>
        <strain evidence="2">CIP111803</strain>
    </source>
</reference>
<protein>
    <submittedName>
        <fullName evidence="2">Uncharacterized protein</fullName>
    </submittedName>
</protein>
<accession>A0A916JWA2</accession>
<evidence type="ECO:0000313" key="2">
    <source>
        <dbReference type="EMBL" id="CAG7602432.1"/>
    </source>
</evidence>
<evidence type="ECO:0000256" key="1">
    <source>
        <dbReference type="SAM" id="Phobius"/>
    </source>
</evidence>
<sequence length="140" mass="14832">MDVTLLAIVDLVVLIAAAAFGAASLLAWARHRTDAFPVKKIVAHVALQLMSIGIWMAFVITGRAAVAWAAFVVITVGQVFGDLLMFASHRARHPGAHSSYLGIGGEVLSFRRPLPAFHALVGAVGWFGMLAICIIATVAR</sequence>
<keyword evidence="1" id="KW-0472">Membrane</keyword>
<proteinExistence type="predicted"/>
<dbReference type="Proteomes" id="UP000693892">
    <property type="component" value="Unassembled WGS sequence"/>
</dbReference>
<gene>
    <name evidence="2" type="ORF">LEUCIP111803_00556</name>
</gene>
<dbReference type="RefSeq" id="WP_218114187.1">
    <property type="nucleotide sequence ID" value="NZ_CAJVAP010000005.1"/>
</dbReference>
<name>A0A916JWA2_9MICO</name>
<dbReference type="AlphaFoldDB" id="A0A916JWA2"/>
<keyword evidence="1" id="KW-0812">Transmembrane</keyword>
<keyword evidence="1" id="KW-1133">Transmembrane helix</keyword>
<feature type="transmembrane region" description="Helical" evidence="1">
    <location>
        <begin position="117"/>
        <end position="139"/>
    </location>
</feature>
<organism evidence="2 3">
    <name type="scientific">Leucobacter soli</name>
    <dbReference type="NCBI Taxonomy" id="2812850"/>
    <lineage>
        <taxon>Bacteria</taxon>
        <taxon>Bacillati</taxon>
        <taxon>Actinomycetota</taxon>
        <taxon>Actinomycetes</taxon>
        <taxon>Micrococcales</taxon>
        <taxon>Microbacteriaceae</taxon>
        <taxon>Leucobacter</taxon>
    </lineage>
</organism>
<dbReference type="EMBL" id="CAJVAP010000005">
    <property type="protein sequence ID" value="CAG7602432.1"/>
    <property type="molecule type" value="Genomic_DNA"/>
</dbReference>
<feature type="transmembrane region" description="Helical" evidence="1">
    <location>
        <begin position="41"/>
        <end position="60"/>
    </location>
</feature>
<comment type="caution">
    <text evidence="2">The sequence shown here is derived from an EMBL/GenBank/DDBJ whole genome shotgun (WGS) entry which is preliminary data.</text>
</comment>
<evidence type="ECO:0000313" key="3">
    <source>
        <dbReference type="Proteomes" id="UP000693892"/>
    </source>
</evidence>